<protein>
    <recommendedName>
        <fullName evidence="6">Bromodomain associated domain-containing protein</fullName>
    </recommendedName>
</protein>
<name>A0A9D3V7W2_9ROSI</name>
<dbReference type="GO" id="GO:0046982">
    <property type="term" value="F:protein heterodimerization activity"/>
    <property type="evidence" value="ECO:0007669"/>
    <property type="project" value="InterPro"/>
</dbReference>
<keyword evidence="3" id="KW-0804">Transcription</keyword>
<comment type="subcellular location">
    <subcellularLocation>
        <location evidence="1">Nucleus</location>
    </subcellularLocation>
</comment>
<proteinExistence type="predicted"/>
<dbReference type="InterPro" id="IPR009072">
    <property type="entry name" value="Histone-fold"/>
</dbReference>
<evidence type="ECO:0000256" key="2">
    <source>
        <dbReference type="ARBA" id="ARBA00023015"/>
    </source>
</evidence>
<dbReference type="OrthoDB" id="1906016at2759"/>
<keyword evidence="2" id="KW-0805">Transcription regulation</keyword>
<evidence type="ECO:0000256" key="3">
    <source>
        <dbReference type="ARBA" id="ARBA00023163"/>
    </source>
</evidence>
<evidence type="ECO:0000256" key="5">
    <source>
        <dbReference type="SAM" id="MobiDB-lite"/>
    </source>
</evidence>
<feature type="domain" description="Bromodomain associated" evidence="6">
    <location>
        <begin position="322"/>
        <end position="389"/>
    </location>
</feature>
<feature type="region of interest" description="Disordered" evidence="5">
    <location>
        <begin position="123"/>
        <end position="142"/>
    </location>
</feature>
<keyword evidence="8" id="KW-1185">Reference proteome</keyword>
<dbReference type="Proteomes" id="UP000828251">
    <property type="component" value="Unassembled WGS sequence"/>
</dbReference>
<evidence type="ECO:0000313" key="8">
    <source>
        <dbReference type="Proteomes" id="UP000828251"/>
    </source>
</evidence>
<dbReference type="InterPro" id="IPR006565">
    <property type="entry name" value="BTP"/>
</dbReference>
<dbReference type="Gene3D" id="1.10.20.10">
    <property type="entry name" value="Histone, subunit A"/>
    <property type="match status" value="1"/>
</dbReference>
<gene>
    <name evidence="7" type="ORF">J1N35_025551</name>
</gene>
<accession>A0A9D3V7W2</accession>
<dbReference type="Pfam" id="PF07524">
    <property type="entry name" value="Bromo_TP"/>
    <property type="match status" value="1"/>
</dbReference>
<comment type="caution">
    <text evidence="7">The sequence shown here is derived from an EMBL/GenBank/DDBJ whole genome shotgun (WGS) entry which is preliminary data.</text>
</comment>
<dbReference type="EMBL" id="JAIQCV010000008">
    <property type="protein sequence ID" value="KAH1073223.1"/>
    <property type="molecule type" value="Genomic_DNA"/>
</dbReference>
<dbReference type="PANTHER" id="PTHR37604">
    <property type="entry name" value="TRANSCRIPTION INITIATION FACTOR TFIID SUBUNIT"/>
    <property type="match status" value="1"/>
</dbReference>
<evidence type="ECO:0000256" key="4">
    <source>
        <dbReference type="ARBA" id="ARBA00023242"/>
    </source>
</evidence>
<dbReference type="AlphaFoldDB" id="A0A9D3V7W2"/>
<evidence type="ECO:0000313" key="7">
    <source>
        <dbReference type="EMBL" id="KAH1073223.1"/>
    </source>
</evidence>
<sequence>MALLGDDGRGYDLARLLESCGVWREWLGDSTYASFVHFLSSPLAWESFMRVDDSKSRAQIHLQLRCRALLFDKATVALFLRSHPTTAANNSSSFAVSKLNPNYLQLHGDDVYFTFEASSQDGGAASNTAPSKCKPSFSAGSRYGESEFDSLSQRYRNEELPENWYNQFIEKYRLTRPYKLSFGDRESEKRTPEEMTTYLRMLEKHKRRRVAFQEDQYMGYGNTGLESSSGLDGNNSADDDTPFFPETMFMMNCVPDSPLPPINRVRDKKAIEFYGVLDTLPQVSTRSPVMIERLGIRPEYLNMEQGANINRGKNPKKHLSQEQASQIARKVIARLLTGVGFEGATEAPVDVFSQFLSCHMSKLGRNLKVLTDNYRKQCTAIELIRMFLQTSGYSNFGALAELVKDSTRNLGQQTQQQMHAIQSQLQPQHQNALRMAQQLQMTRQMHPQMQPMVHPQNLTFQQQQQFDRMMRRHPSTARPVMDMVDKDRPLVQVKLETPSELPMDNNAFNPMNTRHQQMQFRQQQLAAMSNLHSQPNNQFRQLISPQIPQTPNMGIVRAPPVKVEGFSELMGGDSSLKHEVEENKLTSSSTTTNFQVLAPSSIMSWKNARIRFFNLLSLFLASSVAFIAQSFDSLIVLSLCETSSAVF</sequence>
<dbReference type="GO" id="GO:0005634">
    <property type="term" value="C:nucleus"/>
    <property type="evidence" value="ECO:0007669"/>
    <property type="project" value="UniProtKB-SubCell"/>
</dbReference>
<keyword evidence="4" id="KW-0539">Nucleus</keyword>
<dbReference type="PANTHER" id="PTHR37604:SF1">
    <property type="entry name" value="TRANSCRIPTION INITIATION FACTOR TFIID SUBUNIT"/>
    <property type="match status" value="1"/>
</dbReference>
<organism evidence="7 8">
    <name type="scientific">Gossypium stocksii</name>
    <dbReference type="NCBI Taxonomy" id="47602"/>
    <lineage>
        <taxon>Eukaryota</taxon>
        <taxon>Viridiplantae</taxon>
        <taxon>Streptophyta</taxon>
        <taxon>Embryophyta</taxon>
        <taxon>Tracheophyta</taxon>
        <taxon>Spermatophyta</taxon>
        <taxon>Magnoliopsida</taxon>
        <taxon>eudicotyledons</taxon>
        <taxon>Gunneridae</taxon>
        <taxon>Pentapetalae</taxon>
        <taxon>rosids</taxon>
        <taxon>malvids</taxon>
        <taxon>Malvales</taxon>
        <taxon>Malvaceae</taxon>
        <taxon>Malvoideae</taxon>
        <taxon>Gossypium</taxon>
    </lineage>
</organism>
<reference evidence="7 8" key="1">
    <citation type="journal article" date="2021" name="Plant Biotechnol. J.">
        <title>Multi-omics assisted identification of the key and species-specific regulatory components of drought-tolerant mechanisms in Gossypium stocksii.</title>
        <authorList>
            <person name="Yu D."/>
            <person name="Ke L."/>
            <person name="Zhang D."/>
            <person name="Wu Y."/>
            <person name="Sun Y."/>
            <person name="Mei J."/>
            <person name="Sun J."/>
            <person name="Sun Y."/>
        </authorList>
    </citation>
    <scope>NUCLEOTIDE SEQUENCE [LARGE SCALE GENOMIC DNA]</scope>
    <source>
        <strain evidence="8">cv. E1</strain>
        <tissue evidence="7">Leaf</tissue>
    </source>
</reference>
<evidence type="ECO:0000259" key="6">
    <source>
        <dbReference type="Pfam" id="PF07524"/>
    </source>
</evidence>
<evidence type="ECO:0000256" key="1">
    <source>
        <dbReference type="ARBA" id="ARBA00004123"/>
    </source>
</evidence>